<name>A0A6N8U626_9FIRM</name>
<dbReference type="GO" id="GO:0009295">
    <property type="term" value="C:nucleoid"/>
    <property type="evidence" value="ECO:0007669"/>
    <property type="project" value="InterPro"/>
</dbReference>
<keyword evidence="2" id="KW-1185">Reference proteome</keyword>
<dbReference type="Pfam" id="PF04245">
    <property type="entry name" value="NA37"/>
    <property type="match status" value="1"/>
</dbReference>
<dbReference type="RefSeq" id="WP_160625094.1">
    <property type="nucleotide sequence ID" value="NZ_WUUQ01000002.1"/>
</dbReference>
<dbReference type="InterPro" id="IPR007358">
    <property type="entry name" value="Nucleoid_associated_NdpA"/>
</dbReference>
<dbReference type="EMBL" id="WUUQ01000002">
    <property type="protein sequence ID" value="MXQ73658.1"/>
    <property type="molecule type" value="Genomic_DNA"/>
</dbReference>
<dbReference type="Proteomes" id="UP000434036">
    <property type="component" value="Unassembled WGS sequence"/>
</dbReference>
<evidence type="ECO:0000313" key="1">
    <source>
        <dbReference type="EMBL" id="MXQ73658.1"/>
    </source>
</evidence>
<comment type="caution">
    <text evidence="1">The sequence shown here is derived from an EMBL/GenBank/DDBJ whole genome shotgun (WGS) entry which is preliminary data.</text>
</comment>
<organism evidence="1 2">
    <name type="scientific">Copranaerobaculum intestinale</name>
    <dbReference type="NCBI Taxonomy" id="2692629"/>
    <lineage>
        <taxon>Bacteria</taxon>
        <taxon>Bacillati</taxon>
        <taxon>Bacillota</taxon>
        <taxon>Erysipelotrichia</taxon>
        <taxon>Erysipelotrichales</taxon>
        <taxon>Erysipelotrichaceae</taxon>
        <taxon>Copranaerobaculum</taxon>
    </lineage>
</organism>
<reference evidence="1 2" key="2">
    <citation type="submission" date="2020-01" db="EMBL/GenBank/DDBJ databases">
        <title>Clostridiaceae sp. nov. isolated from the gut of human by culturomics.</title>
        <authorList>
            <person name="Chang Y."/>
        </authorList>
    </citation>
    <scope>NUCLEOTIDE SEQUENCE [LARGE SCALE GENOMIC DNA]</scope>
    <source>
        <strain evidence="1 2">DONG20-135</strain>
    </source>
</reference>
<dbReference type="AlphaFoldDB" id="A0A6N8U626"/>
<accession>A0A6N8U626</accession>
<sequence length="331" mass="38432">MLTIDSMYIQVMDPSRDILICSDMPVQGDEDIERIIKTKMGKCFQNKGYRQAVFRSDAKWRKQLEKWQREECSLRDMTGLLADDIFQKKKDNGCYYASDIWLAEAVYEERRYLVIVDNAYRYGITHQVFAKDQSTSVDLIRDHGFYQENIMKEDCVVLIEKSDLMVQILEHQMDTSGQKIDLYADKILMCEAKPSYPQSVKIVTEAVETLVKDFNLNQNEVLPKMKQLLVDGTENQKDVDVKEMAEILFSQPHVQKEFHEKLESDGLPAFIPTAQGKAVRKERVQKLKTDNGIEIAIPIDYMNQSDYVDISHQEDGTITIRLKNINHIKSR</sequence>
<proteinExistence type="predicted"/>
<gene>
    <name evidence="1" type="ORF">GSF08_06880</name>
</gene>
<evidence type="ECO:0000313" key="2">
    <source>
        <dbReference type="Proteomes" id="UP000434036"/>
    </source>
</evidence>
<reference evidence="1 2" key="1">
    <citation type="submission" date="2019-12" db="EMBL/GenBank/DDBJ databases">
        <authorList>
            <person name="Yang R."/>
        </authorList>
    </citation>
    <scope>NUCLEOTIDE SEQUENCE [LARGE SCALE GENOMIC DNA]</scope>
    <source>
        <strain evidence="1 2">DONG20-135</strain>
    </source>
</reference>
<evidence type="ECO:0008006" key="3">
    <source>
        <dbReference type="Google" id="ProtNLM"/>
    </source>
</evidence>
<protein>
    <recommendedName>
        <fullName evidence="3">Nucleoid-associated protein</fullName>
    </recommendedName>
</protein>